<dbReference type="EMBL" id="JQGA01000008">
    <property type="protein sequence ID" value="KGO78315.1"/>
    <property type="molecule type" value="Genomic_DNA"/>
</dbReference>
<organism evidence="1 2">
    <name type="scientific">Penicillium italicum</name>
    <name type="common">Blue mold</name>
    <dbReference type="NCBI Taxonomy" id="40296"/>
    <lineage>
        <taxon>Eukaryota</taxon>
        <taxon>Fungi</taxon>
        <taxon>Dikarya</taxon>
        <taxon>Ascomycota</taxon>
        <taxon>Pezizomycotina</taxon>
        <taxon>Eurotiomycetes</taxon>
        <taxon>Eurotiomycetidae</taxon>
        <taxon>Eurotiales</taxon>
        <taxon>Aspergillaceae</taxon>
        <taxon>Penicillium</taxon>
    </lineage>
</organism>
<dbReference type="HOGENOM" id="CLU_2923362_0_0_1"/>
<dbReference type="Proteomes" id="UP000030104">
    <property type="component" value="Unassembled WGS sequence"/>
</dbReference>
<name>A0A0A2LPX9_PENIT</name>
<gene>
    <name evidence="1" type="ORF">PITC_059280</name>
</gene>
<dbReference type="AlphaFoldDB" id="A0A0A2LPX9"/>
<reference evidence="1 2" key="1">
    <citation type="journal article" date="2015" name="Mol. Plant Microbe Interact.">
        <title>Genome, transcriptome, and functional analyses of Penicillium expansum provide new insights into secondary metabolism and pathogenicity.</title>
        <authorList>
            <person name="Ballester A.R."/>
            <person name="Marcet-Houben M."/>
            <person name="Levin E."/>
            <person name="Sela N."/>
            <person name="Selma-Lazaro C."/>
            <person name="Carmona L."/>
            <person name="Wisniewski M."/>
            <person name="Droby S."/>
            <person name="Gonzalez-Candelas L."/>
            <person name="Gabaldon T."/>
        </authorList>
    </citation>
    <scope>NUCLEOTIDE SEQUENCE [LARGE SCALE GENOMIC DNA]</scope>
    <source>
        <strain evidence="1 2">PHI-1</strain>
    </source>
</reference>
<sequence length="61" mass="7040">MTRLIENYHIRLCTNKTNFPDPKSTRPHADPWKPLNNLTKEYCQASTQMPTKPRSAITLGL</sequence>
<keyword evidence="2" id="KW-1185">Reference proteome</keyword>
<evidence type="ECO:0000313" key="1">
    <source>
        <dbReference type="EMBL" id="KGO78315.1"/>
    </source>
</evidence>
<protein>
    <submittedName>
        <fullName evidence="1">Uncharacterized protein</fullName>
    </submittedName>
</protein>
<proteinExistence type="predicted"/>
<comment type="caution">
    <text evidence="1">The sequence shown here is derived from an EMBL/GenBank/DDBJ whole genome shotgun (WGS) entry which is preliminary data.</text>
</comment>
<accession>A0A0A2LPX9</accession>
<evidence type="ECO:0000313" key="2">
    <source>
        <dbReference type="Proteomes" id="UP000030104"/>
    </source>
</evidence>